<accession>A0ACB7Z340</accession>
<dbReference type="Proteomes" id="UP000828048">
    <property type="component" value="Chromosome 4"/>
</dbReference>
<evidence type="ECO:0000313" key="2">
    <source>
        <dbReference type="Proteomes" id="UP000828048"/>
    </source>
</evidence>
<comment type="caution">
    <text evidence="1">The sequence shown here is derived from an EMBL/GenBank/DDBJ whole genome shotgun (WGS) entry which is preliminary data.</text>
</comment>
<dbReference type="EMBL" id="CM037154">
    <property type="protein sequence ID" value="KAH7859935.1"/>
    <property type="molecule type" value="Genomic_DNA"/>
</dbReference>
<proteinExistence type="predicted"/>
<sequence length="219" mass="24924">MQSNKHTENQTEDQNKNQLVVACFFYLASITVNCAGLSTTIEDGGDQREWRTVMKSVELERRRVKICDSKGGDLGSLLVDAQFAGREDCCRQLGTARGEGLGWRFGAAWGGMWTMTTYKEDEVICTNSQTWMDKKYELSNMTRKMSSNFNIHILLQLLYYFGVKNEVDSLDRASIVVYSCEVSCEGSRAYKEKFVGVQLASQSSSLWHGLVYQKRKRNE</sequence>
<gene>
    <name evidence="1" type="ORF">Vadar_007264</name>
</gene>
<organism evidence="1 2">
    <name type="scientific">Vaccinium darrowii</name>
    <dbReference type="NCBI Taxonomy" id="229202"/>
    <lineage>
        <taxon>Eukaryota</taxon>
        <taxon>Viridiplantae</taxon>
        <taxon>Streptophyta</taxon>
        <taxon>Embryophyta</taxon>
        <taxon>Tracheophyta</taxon>
        <taxon>Spermatophyta</taxon>
        <taxon>Magnoliopsida</taxon>
        <taxon>eudicotyledons</taxon>
        <taxon>Gunneridae</taxon>
        <taxon>Pentapetalae</taxon>
        <taxon>asterids</taxon>
        <taxon>Ericales</taxon>
        <taxon>Ericaceae</taxon>
        <taxon>Vaccinioideae</taxon>
        <taxon>Vaccinieae</taxon>
        <taxon>Vaccinium</taxon>
    </lineage>
</organism>
<evidence type="ECO:0000313" key="1">
    <source>
        <dbReference type="EMBL" id="KAH7859935.1"/>
    </source>
</evidence>
<reference evidence="1 2" key="1">
    <citation type="journal article" date="2021" name="Hortic Res">
        <title>High-quality reference genome and annotation aids understanding of berry development for evergreen blueberry (Vaccinium darrowii).</title>
        <authorList>
            <person name="Yu J."/>
            <person name="Hulse-Kemp A.M."/>
            <person name="Babiker E."/>
            <person name="Staton M."/>
        </authorList>
    </citation>
    <scope>NUCLEOTIDE SEQUENCE [LARGE SCALE GENOMIC DNA]</scope>
    <source>
        <strain evidence="2">cv. NJ 8807/NJ 8810</strain>
        <tissue evidence="1">Young leaf</tissue>
    </source>
</reference>
<keyword evidence="2" id="KW-1185">Reference proteome</keyword>
<name>A0ACB7Z340_9ERIC</name>
<protein>
    <submittedName>
        <fullName evidence="1">Uncharacterized protein</fullName>
    </submittedName>
</protein>